<dbReference type="EMBL" id="JAMKOV010000002">
    <property type="protein sequence ID" value="KAI8043563.1"/>
    <property type="molecule type" value="Genomic_DNA"/>
</dbReference>
<sequence>MCLVSPDQRVPPAIRERDGGVQEGGSGGIPLVLSDQPAQSVLELHQLRELRGLRQQWRVRVVDGGRALWPDRQVQQQRAGGGAVSEVVQGTPWLPGVSR</sequence>
<evidence type="ECO:0000313" key="2">
    <source>
        <dbReference type="EMBL" id="KAI8043563.1"/>
    </source>
</evidence>
<organism evidence="2 3">
    <name type="scientific">Drosophila gunungcola</name>
    <name type="common">fruit fly</name>
    <dbReference type="NCBI Taxonomy" id="103775"/>
    <lineage>
        <taxon>Eukaryota</taxon>
        <taxon>Metazoa</taxon>
        <taxon>Ecdysozoa</taxon>
        <taxon>Arthropoda</taxon>
        <taxon>Hexapoda</taxon>
        <taxon>Insecta</taxon>
        <taxon>Pterygota</taxon>
        <taxon>Neoptera</taxon>
        <taxon>Endopterygota</taxon>
        <taxon>Diptera</taxon>
        <taxon>Brachycera</taxon>
        <taxon>Muscomorpha</taxon>
        <taxon>Ephydroidea</taxon>
        <taxon>Drosophilidae</taxon>
        <taxon>Drosophila</taxon>
        <taxon>Sophophora</taxon>
    </lineage>
</organism>
<accession>A0A9P9YUX3</accession>
<dbReference type="Proteomes" id="UP001059596">
    <property type="component" value="Unassembled WGS sequence"/>
</dbReference>
<protein>
    <submittedName>
        <fullName evidence="2">Uncharacterized protein</fullName>
    </submittedName>
</protein>
<dbReference type="AlphaFoldDB" id="A0A9P9YUX3"/>
<reference evidence="2" key="1">
    <citation type="journal article" date="2023" name="Genome Biol. Evol.">
        <title>Long-read-based Genome Assembly of Drosophila gunungcola Reveals Fewer Chemosensory Genes in Flower-breeding Species.</title>
        <authorList>
            <person name="Negi A."/>
            <person name="Liao B.Y."/>
            <person name="Yeh S.D."/>
        </authorList>
    </citation>
    <scope>NUCLEOTIDE SEQUENCE</scope>
    <source>
        <strain evidence="2">Sukarami</strain>
    </source>
</reference>
<proteinExistence type="predicted"/>
<evidence type="ECO:0000313" key="3">
    <source>
        <dbReference type="Proteomes" id="UP001059596"/>
    </source>
</evidence>
<name>A0A9P9YUX3_9MUSC</name>
<keyword evidence="3" id="KW-1185">Reference proteome</keyword>
<comment type="caution">
    <text evidence="2">The sequence shown here is derived from an EMBL/GenBank/DDBJ whole genome shotgun (WGS) entry which is preliminary data.</text>
</comment>
<feature type="region of interest" description="Disordered" evidence="1">
    <location>
        <begin position="1"/>
        <end position="32"/>
    </location>
</feature>
<gene>
    <name evidence="2" type="ORF">M5D96_004895</name>
</gene>
<feature type="region of interest" description="Disordered" evidence="1">
    <location>
        <begin position="76"/>
        <end position="99"/>
    </location>
</feature>
<evidence type="ECO:0000256" key="1">
    <source>
        <dbReference type="SAM" id="MobiDB-lite"/>
    </source>
</evidence>